<sequence>MALPSNKSSSSPISGRANPNARNSEMGNPIRRSFTGNPFTKPSIVANPRGFNHNTPVNSPEHLRRNSVGRDTIVTLRDYEDKENGKDQNSKPSKVRSPMGSKGTKNFMSPTISAASKITQSPRKKILAERNEPLRASVTFSESKIPTFSQAIAESEHKEEDLTASLNPKTSKSEPAHETIRTSVSFSDSKIRTFSQTNADSERREEEDPTAPLDSKASKTEPVHDSTEPLGSNNLPETLCEPQNSNVTEETDSVNLDPSFKISPPAISYQSSSLFPTVASLDSDPSMPPYDPKTNYLSPRPQFLHYRPNPRVELYLNKEREGKRLDDSFISEIFSDSDATEEAQSESSQKELEDVSSSEVIETKEKLEEELLVSEPSPAFMSEEIDESSKGETRPRFFWWKKFIALLMVLSFACLSISITNSPVIDHSMFEGATFLKLYDHFEIAEFVRTSYDGLDRNLQVWSSKSMSYLAELISNLNGEKRKLGSLHYCNLTIMDDVKSNGYMVLDHHNEGSAEVIMSGSTGRRKVHIEFSEEKGQPEIGDSEEIADSFSEIHPIPECEEQVDLEAEPRANHISPDSEEVHQASEFEVVEPLFDHINPDTEKLHEAPESELVEPQETDVSGQVSMVTESATNSKEEPVRTSQAGEVQSKVSEAVVELEDKSEISSLEVVPLKEAEDVTVNGNSERIFSKSNVLGIAYWFLPLIAVAAFIFMKRRNDNNTALNAYNTARVQPFVTKKLDYISTIPINPDQNTFEEKPASWNWVGESCPSEMSSFGTSSSFYSKRSLKGLNEAESQGRKTRKSNNNHRRESLASSCMDSSMGSPSYGSFTTYEKIPSKIGYGDEETITPVRRSSRIRNLVTSP</sequence>
<proteinExistence type="predicted"/>
<accession>A0A978UTG0</accession>
<feature type="compositionally biased region" description="Low complexity" evidence="1">
    <location>
        <begin position="1"/>
        <end position="14"/>
    </location>
</feature>
<feature type="transmembrane region" description="Helical" evidence="2">
    <location>
        <begin position="403"/>
        <end position="420"/>
    </location>
</feature>
<feature type="compositionally biased region" description="Low complexity" evidence="1">
    <location>
        <begin position="811"/>
        <end position="823"/>
    </location>
</feature>
<gene>
    <name evidence="3" type="ORF">FEM48_Zijuj09G0142300</name>
</gene>
<feature type="compositionally biased region" description="Basic and acidic residues" evidence="1">
    <location>
        <begin position="216"/>
        <end position="227"/>
    </location>
</feature>
<dbReference type="AlphaFoldDB" id="A0A978UTG0"/>
<evidence type="ECO:0000256" key="1">
    <source>
        <dbReference type="SAM" id="MobiDB-lite"/>
    </source>
</evidence>
<feature type="compositionally biased region" description="Basic and acidic residues" evidence="1">
    <location>
        <begin position="171"/>
        <end position="180"/>
    </location>
</feature>
<name>A0A978UTG0_ZIZJJ</name>
<feature type="region of interest" description="Disordered" evidence="1">
    <location>
        <begin position="837"/>
        <end position="862"/>
    </location>
</feature>
<dbReference type="EMBL" id="JAEACU010000009">
    <property type="protein sequence ID" value="KAH7518160.1"/>
    <property type="molecule type" value="Genomic_DNA"/>
</dbReference>
<evidence type="ECO:0000313" key="3">
    <source>
        <dbReference type="EMBL" id="KAH7518160.1"/>
    </source>
</evidence>
<feature type="region of interest" description="Disordered" evidence="1">
    <location>
        <begin position="336"/>
        <end position="359"/>
    </location>
</feature>
<feature type="compositionally biased region" description="Polar residues" evidence="1">
    <location>
        <begin position="138"/>
        <end position="152"/>
    </location>
</feature>
<keyword evidence="2" id="KW-0812">Transmembrane</keyword>
<feature type="transmembrane region" description="Helical" evidence="2">
    <location>
        <begin position="693"/>
        <end position="712"/>
    </location>
</feature>
<keyword evidence="2" id="KW-0472">Membrane</keyword>
<evidence type="ECO:0000256" key="2">
    <source>
        <dbReference type="SAM" id="Phobius"/>
    </source>
</evidence>
<dbReference type="PANTHER" id="PTHR34775">
    <property type="entry name" value="TRANSMEMBRANE PROTEIN"/>
    <property type="match status" value="1"/>
</dbReference>
<reference evidence="3" key="1">
    <citation type="journal article" date="2021" name="Front. Plant Sci.">
        <title>Chromosome-Scale Genome Assembly for Chinese Sour Jujube and Insights Into Its Genome Evolution and Domestication Signature.</title>
        <authorList>
            <person name="Shen L.-Y."/>
            <person name="Luo H."/>
            <person name="Wang X.-L."/>
            <person name="Wang X.-M."/>
            <person name="Qiu X.-J."/>
            <person name="Liu H."/>
            <person name="Zhou S.-S."/>
            <person name="Jia K.-H."/>
            <person name="Nie S."/>
            <person name="Bao Y.-T."/>
            <person name="Zhang R.-G."/>
            <person name="Yun Q.-Z."/>
            <person name="Chai Y.-H."/>
            <person name="Lu J.-Y."/>
            <person name="Li Y."/>
            <person name="Zhao S.-W."/>
            <person name="Mao J.-F."/>
            <person name="Jia S.-G."/>
            <person name="Mao Y.-M."/>
        </authorList>
    </citation>
    <scope>NUCLEOTIDE SEQUENCE</scope>
    <source>
        <strain evidence="3">AT0</strain>
        <tissue evidence="3">Leaf</tissue>
    </source>
</reference>
<dbReference type="PANTHER" id="PTHR34775:SF4">
    <property type="entry name" value="TRANSMEMBRANE PROTEIN"/>
    <property type="match status" value="1"/>
</dbReference>
<feature type="compositionally biased region" description="Basic and acidic residues" evidence="1">
    <location>
        <begin position="77"/>
        <end position="89"/>
    </location>
</feature>
<dbReference type="OrthoDB" id="676522at2759"/>
<feature type="compositionally biased region" description="Polar residues" evidence="1">
    <location>
        <begin position="103"/>
        <end position="121"/>
    </location>
</feature>
<feature type="compositionally biased region" description="Polar residues" evidence="1">
    <location>
        <begin position="181"/>
        <end position="199"/>
    </location>
</feature>
<feature type="region of interest" description="Disordered" evidence="1">
    <location>
        <begin position="789"/>
        <end position="823"/>
    </location>
</feature>
<keyword evidence="2" id="KW-1133">Transmembrane helix</keyword>
<protein>
    <submittedName>
        <fullName evidence="3">Uncharacterized protein</fullName>
    </submittedName>
</protein>
<comment type="caution">
    <text evidence="3">The sequence shown here is derived from an EMBL/GenBank/DDBJ whole genome shotgun (WGS) entry which is preliminary data.</text>
</comment>
<dbReference type="Proteomes" id="UP000813462">
    <property type="component" value="Unassembled WGS sequence"/>
</dbReference>
<organism evidence="3 4">
    <name type="scientific">Ziziphus jujuba var. spinosa</name>
    <dbReference type="NCBI Taxonomy" id="714518"/>
    <lineage>
        <taxon>Eukaryota</taxon>
        <taxon>Viridiplantae</taxon>
        <taxon>Streptophyta</taxon>
        <taxon>Embryophyta</taxon>
        <taxon>Tracheophyta</taxon>
        <taxon>Spermatophyta</taxon>
        <taxon>Magnoliopsida</taxon>
        <taxon>eudicotyledons</taxon>
        <taxon>Gunneridae</taxon>
        <taxon>Pentapetalae</taxon>
        <taxon>rosids</taxon>
        <taxon>fabids</taxon>
        <taxon>Rosales</taxon>
        <taxon>Rhamnaceae</taxon>
        <taxon>Paliureae</taxon>
        <taxon>Ziziphus</taxon>
    </lineage>
</organism>
<feature type="region of interest" description="Disordered" evidence="1">
    <location>
        <begin position="1"/>
        <end position="303"/>
    </location>
</feature>
<evidence type="ECO:0000313" key="4">
    <source>
        <dbReference type="Proteomes" id="UP000813462"/>
    </source>
</evidence>
<feature type="compositionally biased region" description="Polar residues" evidence="1">
    <location>
        <begin position="229"/>
        <end position="256"/>
    </location>
</feature>